<organism evidence="1 2">
    <name type="scientific">Geodia barretti</name>
    <name type="common">Barrett's horny sponge</name>
    <dbReference type="NCBI Taxonomy" id="519541"/>
    <lineage>
        <taxon>Eukaryota</taxon>
        <taxon>Metazoa</taxon>
        <taxon>Porifera</taxon>
        <taxon>Demospongiae</taxon>
        <taxon>Heteroscleromorpha</taxon>
        <taxon>Tetractinellida</taxon>
        <taxon>Astrophorina</taxon>
        <taxon>Geodiidae</taxon>
        <taxon>Geodia</taxon>
    </lineage>
</organism>
<evidence type="ECO:0000313" key="1">
    <source>
        <dbReference type="EMBL" id="CAI8051868.1"/>
    </source>
</evidence>
<dbReference type="Pfam" id="PF05786">
    <property type="entry name" value="Cnd2"/>
    <property type="match status" value="1"/>
</dbReference>
<feature type="non-terminal residue" evidence="1">
    <location>
        <position position="218"/>
    </location>
</feature>
<sequence length="218" mass="25017">LGKRPGNEGVLGSKNFTVLYQDPLKIQSVQCDELQLTSTLVKSEYSYFDPTTLSTWAGLQHWKIKPVKLKDAKTIKSKRPKCMTINFRASVSSRTFENHQVTSIVSPSVDGSFKSTNLPMDIHLKPNVLHELFIQGKWKDIDCVWCSSLSCDILTMGKNFLVYIMLLIFVRLESRIWIPLLKMTLKIRSCYTMVAVIPLKFQIPLLSMSRLGVKIWWM</sequence>
<gene>
    <name evidence="1" type="ORF">GBAR_LOCUS28384</name>
</gene>
<dbReference type="EMBL" id="CASHTH010003969">
    <property type="protein sequence ID" value="CAI8051868.1"/>
    <property type="molecule type" value="Genomic_DNA"/>
</dbReference>
<dbReference type="GO" id="GO:0007076">
    <property type="term" value="P:mitotic chromosome condensation"/>
    <property type="evidence" value="ECO:0007669"/>
    <property type="project" value="InterPro"/>
</dbReference>
<dbReference type="InterPro" id="IPR022816">
    <property type="entry name" value="Condensin_barren_su2"/>
</dbReference>
<dbReference type="GO" id="GO:0000796">
    <property type="term" value="C:condensin complex"/>
    <property type="evidence" value="ECO:0007669"/>
    <property type="project" value="InterPro"/>
</dbReference>
<proteinExistence type="predicted"/>
<dbReference type="Proteomes" id="UP001174909">
    <property type="component" value="Unassembled WGS sequence"/>
</dbReference>
<comment type="caution">
    <text evidence="1">The sequence shown here is derived from an EMBL/GenBank/DDBJ whole genome shotgun (WGS) entry which is preliminary data.</text>
</comment>
<accession>A0AA35TP82</accession>
<name>A0AA35TP82_GEOBA</name>
<evidence type="ECO:0000313" key="2">
    <source>
        <dbReference type="Proteomes" id="UP001174909"/>
    </source>
</evidence>
<keyword evidence="2" id="KW-1185">Reference proteome</keyword>
<reference evidence="1" key="1">
    <citation type="submission" date="2023-03" db="EMBL/GenBank/DDBJ databases">
        <authorList>
            <person name="Steffen K."/>
            <person name="Cardenas P."/>
        </authorList>
    </citation>
    <scope>NUCLEOTIDE SEQUENCE</scope>
</reference>
<dbReference type="AlphaFoldDB" id="A0AA35TP82"/>
<protein>
    <submittedName>
        <fullName evidence="1">Condensin complex subunit 2</fullName>
    </submittedName>
</protein>